<keyword evidence="3" id="KW-1185">Reference proteome</keyword>
<gene>
    <name evidence="2" type="ORF">DesfrDRAFT_1580</name>
</gene>
<dbReference type="InterPro" id="IPR005586">
    <property type="entry name" value="ABC_trans_aux"/>
</dbReference>
<proteinExistence type="predicted"/>
<dbReference type="Gene3D" id="3.40.50.10610">
    <property type="entry name" value="ABC-type transport auxiliary lipoprotein component"/>
    <property type="match status" value="1"/>
</dbReference>
<protein>
    <recommendedName>
        <fullName evidence="1">ABC-type transport auxiliary lipoprotein component domain-containing protein</fullName>
    </recommendedName>
</protein>
<dbReference type="EMBL" id="AECZ01000008">
    <property type="protein sequence ID" value="EFL51725.1"/>
    <property type="molecule type" value="Genomic_DNA"/>
</dbReference>
<dbReference type="SUPFAM" id="SSF159594">
    <property type="entry name" value="XCC0632-like"/>
    <property type="match status" value="1"/>
</dbReference>
<dbReference type="RefSeq" id="WP_005992747.1">
    <property type="nucleotide sequence ID" value="NZ_AECZ01000008.1"/>
</dbReference>
<dbReference type="STRING" id="596151.DesfrDRAFT_1580"/>
<dbReference type="OrthoDB" id="5458183at2"/>
<name>E1JVD1_SOLFR</name>
<dbReference type="eggNOG" id="ENOG50313IU">
    <property type="taxonomic scope" value="Bacteria"/>
</dbReference>
<dbReference type="Pfam" id="PF03886">
    <property type="entry name" value="ABC_trans_aux"/>
    <property type="match status" value="1"/>
</dbReference>
<feature type="domain" description="ABC-type transport auxiliary lipoprotein component" evidence="1">
    <location>
        <begin position="45"/>
        <end position="191"/>
    </location>
</feature>
<dbReference type="AlphaFoldDB" id="E1JVD1"/>
<dbReference type="Proteomes" id="UP000006250">
    <property type="component" value="Unassembled WGS sequence"/>
</dbReference>
<sequence precursor="true">MKRFSHVAVWIVFSLILAASLAGCFGKPPPPQQYLRVDLGQGPCPGSANAQQRLPLGIKPLKALENLDRTAVLTAHDNVLTASLQYYWEGAPQDLVGQALRHGIECQSASLTPVDYQPRVTHDAVLTGQLTAFNVDETDGGRFVVSIHLDLWSRNLGTRISSGDFNAYAPLDNFSGDAVANAASDALGRIVPKVVAWLDGGLPRIQKFMRQQ</sequence>
<evidence type="ECO:0000259" key="1">
    <source>
        <dbReference type="Pfam" id="PF03886"/>
    </source>
</evidence>
<accession>E1JVD1</accession>
<evidence type="ECO:0000313" key="3">
    <source>
        <dbReference type="Proteomes" id="UP000006250"/>
    </source>
</evidence>
<dbReference type="PROSITE" id="PS51257">
    <property type="entry name" value="PROKAR_LIPOPROTEIN"/>
    <property type="match status" value="1"/>
</dbReference>
<reference evidence="2 3" key="1">
    <citation type="submission" date="2010-08" db="EMBL/GenBank/DDBJ databases">
        <title>The draft genome of Desulfovibrio fructosovorans JJ.</title>
        <authorList>
            <consortium name="US DOE Joint Genome Institute (JGI-PGF)"/>
            <person name="Lucas S."/>
            <person name="Copeland A."/>
            <person name="Lapidus A."/>
            <person name="Cheng J.-F."/>
            <person name="Bruce D."/>
            <person name="Goodwin L."/>
            <person name="Pitluck S."/>
            <person name="Land M.L."/>
            <person name="Hauser L."/>
            <person name="Chang Y.-J."/>
            <person name="Jeffries C."/>
            <person name="Wall J.D."/>
            <person name="Stahl D.A."/>
            <person name="Arkin A.P."/>
            <person name="Dehal P."/>
            <person name="Stolyar S.M."/>
            <person name="Hazen T.C."/>
            <person name="Woyke T.J."/>
        </authorList>
    </citation>
    <scope>NUCLEOTIDE SEQUENCE [LARGE SCALE GENOMIC DNA]</scope>
    <source>
        <strain evidence="2 3">JJ</strain>
    </source>
</reference>
<organism evidence="2 3">
    <name type="scientific">Solidesulfovibrio fructosivorans JJ]</name>
    <dbReference type="NCBI Taxonomy" id="596151"/>
    <lineage>
        <taxon>Bacteria</taxon>
        <taxon>Pseudomonadati</taxon>
        <taxon>Thermodesulfobacteriota</taxon>
        <taxon>Desulfovibrionia</taxon>
        <taxon>Desulfovibrionales</taxon>
        <taxon>Desulfovibrionaceae</taxon>
        <taxon>Solidesulfovibrio</taxon>
    </lineage>
</organism>
<comment type="caution">
    <text evidence="2">The sequence shown here is derived from an EMBL/GenBank/DDBJ whole genome shotgun (WGS) entry which is preliminary data.</text>
</comment>
<evidence type="ECO:0000313" key="2">
    <source>
        <dbReference type="EMBL" id="EFL51725.1"/>
    </source>
</evidence>